<dbReference type="CTD" id="84298"/>
<reference evidence="5" key="1">
    <citation type="submission" date="2025-08" db="UniProtKB">
        <authorList>
            <consortium name="Ensembl"/>
        </authorList>
    </citation>
    <scope>IDENTIFICATION</scope>
</reference>
<dbReference type="RefSeq" id="XP_016331244.1">
    <property type="nucleotide sequence ID" value="XM_016475758.1"/>
</dbReference>
<evidence type="ECO:0000256" key="2">
    <source>
        <dbReference type="ARBA" id="ARBA00034141"/>
    </source>
</evidence>
<dbReference type="InterPro" id="IPR018784">
    <property type="entry name" value="LLPH-like"/>
</dbReference>
<dbReference type="GO" id="GO:0005730">
    <property type="term" value="C:nucleolus"/>
    <property type="evidence" value="ECO:0007669"/>
    <property type="project" value="TreeGrafter"/>
</dbReference>
<dbReference type="OrthoDB" id="6257894at2759"/>
<feature type="region of interest" description="Disordered" evidence="4">
    <location>
        <begin position="54"/>
        <end position="125"/>
    </location>
</feature>
<keyword evidence="6" id="KW-1185">Reference proteome</keyword>
<name>A0A671R809_9TELE</name>
<evidence type="ECO:0000313" key="6">
    <source>
        <dbReference type="Proteomes" id="UP000472260"/>
    </source>
</evidence>
<evidence type="ECO:0000256" key="4">
    <source>
        <dbReference type="SAM" id="MobiDB-lite"/>
    </source>
</evidence>
<dbReference type="PANTHER" id="PTHR34253:SF1">
    <property type="entry name" value="PROTEIN LLP HOMOLOG"/>
    <property type="match status" value="1"/>
</dbReference>
<dbReference type="GO" id="GO:0003723">
    <property type="term" value="F:RNA binding"/>
    <property type="evidence" value="ECO:0007669"/>
    <property type="project" value="TreeGrafter"/>
</dbReference>
<gene>
    <name evidence="5" type="primary">llph</name>
</gene>
<dbReference type="Proteomes" id="UP000472260">
    <property type="component" value="Unassembled WGS sequence"/>
</dbReference>
<dbReference type="Pfam" id="PF10169">
    <property type="entry name" value="LLPH"/>
    <property type="match status" value="1"/>
</dbReference>
<evidence type="ECO:0000256" key="1">
    <source>
        <dbReference type="ARBA" id="ARBA00034118"/>
    </source>
</evidence>
<feature type="compositionally biased region" description="Basic and acidic residues" evidence="4">
    <location>
        <begin position="56"/>
        <end position="92"/>
    </location>
</feature>
<dbReference type="Ensembl" id="ENSSANT00000084479.1">
    <property type="protein sequence ID" value="ENSSANP00000079483.1"/>
    <property type="gene ID" value="ENSSANG00000039567.1"/>
</dbReference>
<dbReference type="GO" id="GO:0097484">
    <property type="term" value="P:dendrite extension"/>
    <property type="evidence" value="ECO:0007669"/>
    <property type="project" value="TreeGrafter"/>
</dbReference>
<reference evidence="5" key="2">
    <citation type="submission" date="2025-09" db="UniProtKB">
        <authorList>
            <consortium name="Ensembl"/>
        </authorList>
    </citation>
    <scope>IDENTIFICATION</scope>
</reference>
<organism evidence="5 6">
    <name type="scientific">Sinocyclocheilus anshuiensis</name>
    <dbReference type="NCBI Taxonomy" id="1608454"/>
    <lineage>
        <taxon>Eukaryota</taxon>
        <taxon>Metazoa</taxon>
        <taxon>Chordata</taxon>
        <taxon>Craniata</taxon>
        <taxon>Vertebrata</taxon>
        <taxon>Euteleostomi</taxon>
        <taxon>Actinopterygii</taxon>
        <taxon>Neopterygii</taxon>
        <taxon>Teleostei</taxon>
        <taxon>Ostariophysi</taxon>
        <taxon>Cypriniformes</taxon>
        <taxon>Cyprinidae</taxon>
        <taxon>Cyprininae</taxon>
        <taxon>Sinocyclocheilus</taxon>
    </lineage>
</organism>
<dbReference type="AlphaFoldDB" id="A0A671R809"/>
<dbReference type="PANTHER" id="PTHR34253">
    <property type="entry name" value="PROTEIN LLP HOMOLOG"/>
    <property type="match status" value="1"/>
</dbReference>
<dbReference type="GO" id="GO:0001099">
    <property type="term" value="F:basal RNA polymerase II transcription machinery binding"/>
    <property type="evidence" value="ECO:0007669"/>
    <property type="project" value="TreeGrafter"/>
</dbReference>
<feature type="region of interest" description="Disordered" evidence="4">
    <location>
        <begin position="1"/>
        <end position="21"/>
    </location>
</feature>
<feature type="compositionally biased region" description="Basic residues" evidence="4">
    <location>
        <begin position="102"/>
        <end position="125"/>
    </location>
</feature>
<evidence type="ECO:0000256" key="3">
    <source>
        <dbReference type="ARBA" id="ARBA00034144"/>
    </source>
</evidence>
<comment type="similarity">
    <text evidence="1">Belongs to the learning-associated protein family.</text>
</comment>
<evidence type="ECO:0000313" key="5">
    <source>
        <dbReference type="Ensembl" id="ENSSANP00000079483.1"/>
    </source>
</evidence>
<accession>A0A671R809</accession>
<protein>
    <recommendedName>
        <fullName evidence="2">Protein LLP homolog</fullName>
    </recommendedName>
    <alternativeName>
        <fullName evidence="3">Protein LAPS18-like</fullName>
    </alternativeName>
</protein>
<sequence length="125" mass="14386">MAKSLRSKWRRKMRAEKRKKVAPKELARLKTVLGQGEKGEITMKDVAEIATVVPPEKVKKPEDAEMQKEDADGGKMDLDTKRNKKTMLDDQGRYPVWMNQRQVKKVKAKRTAKKGKPKIKKGLAW</sequence>
<dbReference type="GeneID" id="107680014"/>
<proteinExistence type="inferred from homology"/>
<dbReference type="KEGG" id="sanh:107680014"/>